<evidence type="ECO:0000313" key="5">
    <source>
        <dbReference type="Proteomes" id="UP000186851"/>
    </source>
</evidence>
<dbReference type="GO" id="GO:0016491">
    <property type="term" value="F:oxidoreductase activity"/>
    <property type="evidence" value="ECO:0007669"/>
    <property type="project" value="UniProtKB-KW"/>
</dbReference>
<dbReference type="AlphaFoldDB" id="A0AAF0D1Q1"/>
<keyword evidence="1" id="KW-0285">Flavoprotein</keyword>
<dbReference type="CDD" id="cd02803">
    <property type="entry name" value="OYE_like_FMN_family"/>
    <property type="match status" value="1"/>
</dbReference>
<dbReference type="GO" id="GO:0010181">
    <property type="term" value="F:FMN binding"/>
    <property type="evidence" value="ECO:0007669"/>
    <property type="project" value="InterPro"/>
</dbReference>
<reference evidence="4" key="1">
    <citation type="journal article" date="2017" name="Nature">
        <title>Asgard archaea illuminate the origin of eukaryotic cellular complexity.</title>
        <authorList>
            <person name="Zaremba-Niedzwiedzka K."/>
            <person name="Caceres E.F."/>
            <person name="Saw J.H."/>
            <person name="Backstrom D."/>
            <person name="Juzokaite L."/>
            <person name="Vancaester E."/>
            <person name="Seitz K.W."/>
            <person name="Anantharaman K."/>
            <person name="Starnawski P."/>
            <person name="Kjeldsen K.U."/>
            <person name="Scott M.B."/>
            <person name="Nunoura T."/>
            <person name="Banfield J.F."/>
            <person name="Schramm A."/>
            <person name="Baker B.J."/>
            <person name="Spang A."/>
            <person name="Ettema T.J.G."/>
        </authorList>
    </citation>
    <scope>NUCLEOTIDE SEQUENCE</scope>
    <source>
        <strain evidence="4">LCB_4</strain>
    </source>
</reference>
<dbReference type="KEGG" id="oyw:OdinLCB4_006005"/>
<evidence type="ECO:0000256" key="1">
    <source>
        <dbReference type="ARBA" id="ARBA00022630"/>
    </source>
</evidence>
<dbReference type="InterPro" id="IPR051799">
    <property type="entry name" value="NADH_flavin_oxidoreductase"/>
</dbReference>
<evidence type="ECO:0000256" key="2">
    <source>
        <dbReference type="ARBA" id="ARBA00023002"/>
    </source>
</evidence>
<evidence type="ECO:0000259" key="3">
    <source>
        <dbReference type="Pfam" id="PF00724"/>
    </source>
</evidence>
<name>A0AAF0D1Q1_ODILC</name>
<evidence type="ECO:0000313" key="4">
    <source>
        <dbReference type="EMBL" id="WEU40022.1"/>
    </source>
</evidence>
<dbReference type="InterPro" id="IPR013785">
    <property type="entry name" value="Aldolase_TIM"/>
</dbReference>
<feature type="domain" description="NADH:flavin oxidoreductase/NADH oxidase N-terminal" evidence="3">
    <location>
        <begin position="6"/>
        <end position="340"/>
    </location>
</feature>
<sequence>MLERAFQPFNIGSVELLNRFAMAPVWMGMADDKGYVTELLIKHYSEVASSKIGLIITEYAFIKSGHQILPRMLGIGEDDQVPGLKRIVEAVHKEGCKIFIQIADCGLNSDPKYNPEGLIYGPSIIELKGFTEAEAMGVLTKENMHVMRALTVEQIKEKVKLFGAAARRAVKAGFDGVELHAAHSYLISQFLSDLYNKRKDEYGGSLENKMRFLLEVLDEVKDNLGDRPISVRLNGEDGIPGGIKIEETVKVAEKLEKSGCDLISVSGGTPEKTRILKESDEAYFSSFARKIKKRVKTPILLTGGIRTPKIADRLLNEGVCDLIGLARPLIAEPKLISRWRAGDLTKAKCISCNKCFYEEGLRKYVNCPIFK</sequence>
<dbReference type="SUPFAM" id="SSF51395">
    <property type="entry name" value="FMN-linked oxidoreductases"/>
    <property type="match status" value="1"/>
</dbReference>
<gene>
    <name evidence="4" type="ORF">OdinLCB4_006005</name>
</gene>
<dbReference type="Proteomes" id="UP000186851">
    <property type="component" value="Chromosome"/>
</dbReference>
<organism evidence="4 5">
    <name type="scientific">Odinarchaeota yellowstonii (strain LCB_4)</name>
    <dbReference type="NCBI Taxonomy" id="1841599"/>
    <lineage>
        <taxon>Archaea</taxon>
        <taxon>Promethearchaeati</taxon>
        <taxon>Candidatus Odinarchaeota</taxon>
        <taxon>Candidatus Odinarchaeia</taxon>
        <taxon>Candidatus Odinarchaeales</taxon>
        <taxon>Candidatus Odinarchaeaceae</taxon>
        <taxon>Candidatus Odinarchaeum</taxon>
    </lineage>
</organism>
<dbReference type="InterPro" id="IPR001155">
    <property type="entry name" value="OxRdtase_FMN_N"/>
</dbReference>
<reference evidence="4" key="2">
    <citation type="journal article" date="2022" name="Nat. Microbiol.">
        <title>A closed Candidatus Odinarchaeum chromosome exposes Asgard archaeal viruses.</title>
        <authorList>
            <person name="Tamarit D."/>
            <person name="Caceres E.F."/>
            <person name="Krupovic M."/>
            <person name="Nijland R."/>
            <person name="Eme L."/>
            <person name="Robinson N.P."/>
            <person name="Ettema T.J.G."/>
        </authorList>
    </citation>
    <scope>NUCLEOTIDE SEQUENCE</scope>
    <source>
        <strain evidence="4">LCB_4</strain>
    </source>
</reference>
<keyword evidence="2" id="KW-0560">Oxidoreductase</keyword>
<dbReference type="EMBL" id="CP091871">
    <property type="protein sequence ID" value="WEU40022.1"/>
    <property type="molecule type" value="Genomic_DNA"/>
</dbReference>
<protein>
    <submittedName>
        <fullName evidence="4">NADH:flavin oxidoreductase</fullName>
    </submittedName>
</protein>
<dbReference type="PANTHER" id="PTHR43656">
    <property type="entry name" value="BINDING OXIDOREDUCTASE, PUTATIVE (AFU_ORTHOLOGUE AFUA_2G08260)-RELATED"/>
    <property type="match status" value="1"/>
</dbReference>
<dbReference type="Pfam" id="PF00724">
    <property type="entry name" value="Oxidored_FMN"/>
    <property type="match status" value="1"/>
</dbReference>
<dbReference type="PANTHER" id="PTHR43656:SF2">
    <property type="entry name" value="BINDING OXIDOREDUCTASE, PUTATIVE (AFU_ORTHOLOGUE AFUA_2G08260)-RELATED"/>
    <property type="match status" value="1"/>
</dbReference>
<proteinExistence type="predicted"/>
<accession>A0AAF0D1Q1</accession>
<dbReference type="Gene3D" id="3.20.20.70">
    <property type="entry name" value="Aldolase class I"/>
    <property type="match status" value="1"/>
</dbReference>